<dbReference type="SMART" id="SM00267">
    <property type="entry name" value="GGDEF"/>
    <property type="match status" value="1"/>
</dbReference>
<organism evidence="2 3">
    <name type="scientific">Salimicrobium halophilum</name>
    <dbReference type="NCBI Taxonomy" id="86666"/>
    <lineage>
        <taxon>Bacteria</taxon>
        <taxon>Bacillati</taxon>
        <taxon>Bacillota</taxon>
        <taxon>Bacilli</taxon>
        <taxon>Bacillales</taxon>
        <taxon>Bacillaceae</taxon>
        <taxon>Salimicrobium</taxon>
    </lineage>
</organism>
<dbReference type="InterPro" id="IPR035965">
    <property type="entry name" value="PAS-like_dom_sf"/>
</dbReference>
<keyword evidence="3" id="KW-1185">Reference proteome</keyword>
<dbReference type="Gene3D" id="3.30.450.20">
    <property type="entry name" value="PAS domain"/>
    <property type="match status" value="1"/>
</dbReference>
<sequence>MKRLLRKVKNLLFFLRDWKLVRKSEDHQKQKLFELIESSRDVMYYYQVKPEKKFTYISPSLDYFLGEGYVKGAYKDPLHPFRFIHPEDEEVLADKVYGKADYDKVLVQRWKDENGVYRWFEEYACPIYLDGVMIEIAGVMRNIDDKVEMQQALEYRATHDPLTGLYNREFFEEKMELYEKKEEVEAGVLLFDLDELKHMNDTHGHKEGDRLIKQMSQLLEGIFSEDTIARIGGDEFVVLMEGKDQNYIEEKCEVLVEEAGELSFSVGHSGPLSSIGNMEKMLKEADHRMYEEKNCKKDAAVR</sequence>
<dbReference type="STRING" id="86666.SAMN04490247_1305"/>
<dbReference type="InterPro" id="IPR043128">
    <property type="entry name" value="Rev_trsase/Diguanyl_cyclase"/>
</dbReference>
<dbReference type="PANTHER" id="PTHR44757">
    <property type="entry name" value="DIGUANYLATE CYCLASE DGCP"/>
    <property type="match status" value="1"/>
</dbReference>
<dbReference type="AlphaFoldDB" id="A0A1G8S867"/>
<dbReference type="InterPro" id="IPR029787">
    <property type="entry name" value="Nucleotide_cyclase"/>
</dbReference>
<dbReference type="RefSeq" id="WP_093193061.1">
    <property type="nucleotide sequence ID" value="NZ_FNEV01000003.1"/>
</dbReference>
<dbReference type="NCBIfam" id="TIGR00254">
    <property type="entry name" value="GGDEF"/>
    <property type="match status" value="1"/>
</dbReference>
<proteinExistence type="predicted"/>
<dbReference type="SUPFAM" id="SSF55785">
    <property type="entry name" value="PYP-like sensor domain (PAS domain)"/>
    <property type="match status" value="1"/>
</dbReference>
<evidence type="ECO:0000313" key="3">
    <source>
        <dbReference type="Proteomes" id="UP000199225"/>
    </source>
</evidence>
<name>A0A1G8S867_9BACI</name>
<evidence type="ECO:0000259" key="1">
    <source>
        <dbReference type="PROSITE" id="PS50887"/>
    </source>
</evidence>
<evidence type="ECO:0000313" key="2">
    <source>
        <dbReference type="EMBL" id="SDJ25373.1"/>
    </source>
</evidence>
<reference evidence="3" key="1">
    <citation type="submission" date="2016-10" db="EMBL/GenBank/DDBJ databases">
        <authorList>
            <person name="Varghese N."/>
            <person name="Submissions S."/>
        </authorList>
    </citation>
    <scope>NUCLEOTIDE SEQUENCE [LARGE SCALE GENOMIC DNA]</scope>
    <source>
        <strain evidence="3">DSM 4771</strain>
    </source>
</reference>
<dbReference type="EMBL" id="FNEV01000003">
    <property type="protein sequence ID" value="SDJ25373.1"/>
    <property type="molecule type" value="Genomic_DNA"/>
</dbReference>
<dbReference type="Proteomes" id="UP000199225">
    <property type="component" value="Unassembled WGS sequence"/>
</dbReference>
<feature type="domain" description="GGDEF" evidence="1">
    <location>
        <begin position="184"/>
        <end position="302"/>
    </location>
</feature>
<dbReference type="PROSITE" id="PS50887">
    <property type="entry name" value="GGDEF"/>
    <property type="match status" value="1"/>
</dbReference>
<dbReference type="PANTHER" id="PTHR44757:SF2">
    <property type="entry name" value="BIOFILM ARCHITECTURE MAINTENANCE PROTEIN MBAA"/>
    <property type="match status" value="1"/>
</dbReference>
<dbReference type="InterPro" id="IPR052155">
    <property type="entry name" value="Biofilm_reg_signaling"/>
</dbReference>
<dbReference type="Gene3D" id="3.30.70.270">
    <property type="match status" value="1"/>
</dbReference>
<accession>A0A1G8S867</accession>
<dbReference type="OrthoDB" id="9759607at2"/>
<dbReference type="SUPFAM" id="SSF55073">
    <property type="entry name" value="Nucleotide cyclase"/>
    <property type="match status" value="1"/>
</dbReference>
<gene>
    <name evidence="2" type="ORF">SAMN04490247_1305</name>
</gene>
<dbReference type="InterPro" id="IPR000160">
    <property type="entry name" value="GGDEF_dom"/>
</dbReference>
<protein>
    <submittedName>
        <fullName evidence="2">Diguanylate cyclase (GGDEF) domain-containing protein</fullName>
    </submittedName>
</protein>
<dbReference type="Pfam" id="PF00990">
    <property type="entry name" value="GGDEF"/>
    <property type="match status" value="1"/>
</dbReference>
<dbReference type="CDD" id="cd01949">
    <property type="entry name" value="GGDEF"/>
    <property type="match status" value="1"/>
</dbReference>